<proteinExistence type="predicted"/>
<evidence type="ECO:0000256" key="3">
    <source>
        <dbReference type="ARBA" id="ARBA00022827"/>
    </source>
</evidence>
<dbReference type="Gene3D" id="3.30.70.2740">
    <property type="match status" value="1"/>
</dbReference>
<evidence type="ECO:0000256" key="1">
    <source>
        <dbReference type="ARBA" id="ARBA00001974"/>
    </source>
</evidence>
<accession>A0A1H9A861</accession>
<evidence type="ECO:0000313" key="6">
    <source>
        <dbReference type="EMBL" id="SEP72922.1"/>
    </source>
</evidence>
<keyword evidence="3" id="KW-0274">FAD</keyword>
<dbReference type="InterPro" id="IPR006094">
    <property type="entry name" value="Oxid_FAD_bind_N"/>
</dbReference>
<comment type="cofactor">
    <cofactor evidence="1">
        <name>FAD</name>
        <dbReference type="ChEBI" id="CHEBI:57692"/>
    </cofactor>
</comment>
<dbReference type="STRING" id="1036181.SAMN05421756_101512"/>
<dbReference type="SUPFAM" id="SSF55103">
    <property type="entry name" value="FAD-linked oxidases, C-terminal domain"/>
    <property type="match status" value="1"/>
</dbReference>
<gene>
    <name evidence="6" type="ORF">SAMN05421756_101512</name>
</gene>
<dbReference type="Pfam" id="PF01565">
    <property type="entry name" value="FAD_binding_4"/>
    <property type="match status" value="1"/>
</dbReference>
<evidence type="ECO:0000256" key="2">
    <source>
        <dbReference type="ARBA" id="ARBA00022630"/>
    </source>
</evidence>
<dbReference type="GO" id="GO:0016491">
    <property type="term" value="F:oxidoreductase activity"/>
    <property type="evidence" value="ECO:0007669"/>
    <property type="project" value="UniProtKB-KW"/>
</dbReference>
<dbReference type="InterPro" id="IPR036318">
    <property type="entry name" value="FAD-bd_PCMH-like_sf"/>
</dbReference>
<protein>
    <submittedName>
        <fullName evidence="6">Glycolate oxidase</fullName>
    </submittedName>
</protein>
<dbReference type="Gene3D" id="3.30.465.10">
    <property type="match status" value="1"/>
</dbReference>
<dbReference type="EMBL" id="FOFA01000001">
    <property type="protein sequence ID" value="SEP72922.1"/>
    <property type="molecule type" value="Genomic_DNA"/>
</dbReference>
<dbReference type="Pfam" id="PF02913">
    <property type="entry name" value="FAD-oxidase_C"/>
    <property type="match status" value="1"/>
</dbReference>
<dbReference type="AlphaFoldDB" id="A0A1H9A861"/>
<dbReference type="InterPro" id="IPR016164">
    <property type="entry name" value="FAD-linked_Oxase-like_C"/>
</dbReference>
<feature type="domain" description="FAD-binding PCMH-type" evidence="5">
    <location>
        <begin position="51"/>
        <end position="229"/>
    </location>
</feature>
<dbReference type="InterPro" id="IPR016169">
    <property type="entry name" value="FAD-bd_PCMH_sub2"/>
</dbReference>
<keyword evidence="7" id="KW-1185">Reference proteome</keyword>
<dbReference type="InterPro" id="IPR051914">
    <property type="entry name" value="FAD-linked_OxidoTrans_Type4"/>
</dbReference>
<dbReference type="PANTHER" id="PTHR42934">
    <property type="entry name" value="GLYCOLATE OXIDASE SUBUNIT GLCD"/>
    <property type="match status" value="1"/>
</dbReference>
<dbReference type="InterPro" id="IPR004113">
    <property type="entry name" value="FAD-bd_oxidored_4_C"/>
</dbReference>
<name>A0A1H9A861_9ACTN</name>
<evidence type="ECO:0000313" key="7">
    <source>
        <dbReference type="Proteomes" id="UP000198504"/>
    </source>
</evidence>
<dbReference type="InterPro" id="IPR016166">
    <property type="entry name" value="FAD-bd_PCMH"/>
</dbReference>
<dbReference type="GO" id="GO:0071949">
    <property type="term" value="F:FAD binding"/>
    <property type="evidence" value="ECO:0007669"/>
    <property type="project" value="InterPro"/>
</dbReference>
<keyword evidence="2" id="KW-0285">Flavoprotein</keyword>
<dbReference type="Proteomes" id="UP000198504">
    <property type="component" value="Unassembled WGS sequence"/>
</dbReference>
<dbReference type="InterPro" id="IPR016171">
    <property type="entry name" value="Vanillyl_alc_oxidase_C-sub2"/>
</dbReference>
<dbReference type="PROSITE" id="PS51387">
    <property type="entry name" value="FAD_PCMH"/>
    <property type="match status" value="1"/>
</dbReference>
<dbReference type="PANTHER" id="PTHR42934:SF1">
    <property type="entry name" value="GLYCOLATE OXIDASE SUBUNIT GLCD"/>
    <property type="match status" value="1"/>
</dbReference>
<dbReference type="SUPFAM" id="SSF56176">
    <property type="entry name" value="FAD-binding/transporter-associated domain-like"/>
    <property type="match status" value="1"/>
</dbReference>
<dbReference type="Gene3D" id="1.10.45.10">
    <property type="entry name" value="Vanillyl-alcohol Oxidase, Chain A, domain 4"/>
    <property type="match status" value="1"/>
</dbReference>
<reference evidence="7" key="1">
    <citation type="submission" date="2016-10" db="EMBL/GenBank/DDBJ databases">
        <authorList>
            <person name="Varghese N."/>
            <person name="Submissions S."/>
        </authorList>
    </citation>
    <scope>NUCLEOTIDE SEQUENCE [LARGE SCALE GENOMIC DNA]</scope>
    <source>
        <strain evidence="7">CGMCC 4.6856</strain>
    </source>
</reference>
<organism evidence="6 7">
    <name type="scientific">Microlunatus flavus</name>
    <dbReference type="NCBI Taxonomy" id="1036181"/>
    <lineage>
        <taxon>Bacteria</taxon>
        <taxon>Bacillati</taxon>
        <taxon>Actinomycetota</taxon>
        <taxon>Actinomycetes</taxon>
        <taxon>Propionibacteriales</taxon>
        <taxon>Propionibacteriaceae</taxon>
        <taxon>Microlunatus</taxon>
    </lineage>
</organism>
<keyword evidence="4" id="KW-0560">Oxidoreductase</keyword>
<sequence length="498" mass="51699">MTAVTATREVLGGPAATEALAARLRTALGSGRVITDLTRLRTYECDGITGYRVVPALVVLPESTEEVALVVAACAEAGVPFVARGAGTGLSGGALPVAGGAVISLARMRRVLEIDLENQRMTVEPGVTNADISKAVAARNLYFAPDPSSQTVCTIGGNIAENSGGAHCLKYGFTTNHVHAMTLVLPDGSVVTVGGNGVEQVGPDLRGAVIGSEGTLAIATSITVRLLRTPEAVRTLVADFPSADTAAEAVSRIIAAGIIPAAVEMLDALAIEACEAAVHAGYSLGTAAALVVELDGPEASCAEDFARVEQICRDAGTTHIRVPGSPAERTLIWKGRKAAFAAMGRISPDYYVQDGVIPRTRLSEVLDRIRQMAEEADLRVANVFHAGDGNLHPLVLYDAAVPGESERGEHLSTAIAELCVEMGGSITGEHGVGTDKACSMPAMFGDDDLAVMLRLRAAFDPAGVCNPGKIFPTPRLCGERPGRYRPHPLEAAGLIDRG</sequence>
<evidence type="ECO:0000256" key="4">
    <source>
        <dbReference type="ARBA" id="ARBA00023002"/>
    </source>
</evidence>
<evidence type="ECO:0000259" key="5">
    <source>
        <dbReference type="PROSITE" id="PS51387"/>
    </source>
</evidence>